<accession>A0A8S3CG45</accession>
<dbReference type="AlphaFoldDB" id="A0A8S3CG45"/>
<proteinExistence type="predicted"/>
<dbReference type="Proteomes" id="UP000676336">
    <property type="component" value="Unassembled WGS sequence"/>
</dbReference>
<dbReference type="Proteomes" id="UP000681967">
    <property type="component" value="Unassembled WGS sequence"/>
</dbReference>
<dbReference type="SUPFAM" id="SSF48371">
    <property type="entry name" value="ARM repeat"/>
    <property type="match status" value="1"/>
</dbReference>
<dbReference type="EMBL" id="CAJOBI010006892">
    <property type="protein sequence ID" value="CAF4072227.1"/>
    <property type="molecule type" value="Genomic_DNA"/>
</dbReference>
<name>A0A8S3CG45_9BILA</name>
<sequence>MGLCVSIFKLKNGDPRQYSETWQSITCALHGLCCYTTVSPTLCVAAVEAGIIPVFVSTLSQTSYLEDLNTNSSIMFLFQMVSRIFHNIVQIETLKYHLEKHNCCEILLKVIAHTNNRLLRAMNLLTIVRITRDGMHKVAFTSDDCETEMIPILPAKTYFMLFLGSILFRLYYESVNSKEREAYGLKQDHILNGFYSIGRLDCFSHDFRNY</sequence>
<reference evidence="2" key="1">
    <citation type="submission" date="2021-02" db="EMBL/GenBank/DDBJ databases">
        <authorList>
            <person name="Nowell W R."/>
        </authorList>
    </citation>
    <scope>NUCLEOTIDE SEQUENCE</scope>
</reference>
<dbReference type="EMBL" id="CAJOBH010173240">
    <property type="protein sequence ID" value="CAF4917550.1"/>
    <property type="molecule type" value="Genomic_DNA"/>
</dbReference>
<evidence type="ECO:0000313" key="3">
    <source>
        <dbReference type="Proteomes" id="UP000681967"/>
    </source>
</evidence>
<organism evidence="2 3">
    <name type="scientific">Rotaria magnacalcarata</name>
    <dbReference type="NCBI Taxonomy" id="392030"/>
    <lineage>
        <taxon>Eukaryota</taxon>
        <taxon>Metazoa</taxon>
        <taxon>Spiralia</taxon>
        <taxon>Gnathifera</taxon>
        <taxon>Rotifera</taxon>
        <taxon>Eurotatoria</taxon>
        <taxon>Bdelloidea</taxon>
        <taxon>Philodinida</taxon>
        <taxon>Philodinidae</taxon>
        <taxon>Rotaria</taxon>
    </lineage>
</organism>
<comment type="caution">
    <text evidence="2">The sequence shown here is derived from an EMBL/GenBank/DDBJ whole genome shotgun (WGS) entry which is preliminary data.</text>
</comment>
<gene>
    <name evidence="2" type="ORF">BYL167_LOCUS52828</name>
    <name evidence="1" type="ORF">SMN809_LOCUS15812</name>
</gene>
<evidence type="ECO:0000313" key="2">
    <source>
        <dbReference type="EMBL" id="CAF4917550.1"/>
    </source>
</evidence>
<dbReference type="InterPro" id="IPR016024">
    <property type="entry name" value="ARM-type_fold"/>
</dbReference>
<evidence type="ECO:0000313" key="1">
    <source>
        <dbReference type="EMBL" id="CAF4072227.1"/>
    </source>
</evidence>
<protein>
    <submittedName>
        <fullName evidence="2">Uncharacterized protein</fullName>
    </submittedName>
</protein>